<dbReference type="EMBL" id="LZEX01000004">
    <property type="protein sequence ID" value="OBU10400.1"/>
    <property type="molecule type" value="Genomic_DNA"/>
</dbReference>
<protein>
    <submittedName>
        <fullName evidence="1">Uncharacterized protein</fullName>
    </submittedName>
</protein>
<comment type="caution">
    <text evidence="1">The sequence shown here is derived from an EMBL/GenBank/DDBJ whole genome shotgun (WGS) entry which is preliminary data.</text>
</comment>
<dbReference type="Proteomes" id="UP000092247">
    <property type="component" value="Unassembled WGS sequence"/>
</dbReference>
<dbReference type="AlphaFoldDB" id="A0A1B8HM66"/>
<evidence type="ECO:0000313" key="2">
    <source>
        <dbReference type="Proteomes" id="UP000092247"/>
    </source>
</evidence>
<evidence type="ECO:0000313" key="1">
    <source>
        <dbReference type="EMBL" id="OBU10400.1"/>
    </source>
</evidence>
<organism evidence="1 2">
    <name type="scientific">Morganella psychrotolerans</name>
    <dbReference type="NCBI Taxonomy" id="368603"/>
    <lineage>
        <taxon>Bacteria</taxon>
        <taxon>Pseudomonadati</taxon>
        <taxon>Pseudomonadota</taxon>
        <taxon>Gammaproteobacteria</taxon>
        <taxon>Enterobacterales</taxon>
        <taxon>Morganellaceae</taxon>
        <taxon>Morganella</taxon>
    </lineage>
</organism>
<accession>A0A1B8HM66</accession>
<proteinExistence type="predicted"/>
<gene>
    <name evidence="1" type="ORF">AYY17_16365</name>
</gene>
<reference evidence="1 2" key="1">
    <citation type="submission" date="2016-06" db="EMBL/GenBank/DDBJ databases">
        <authorList>
            <person name="Kjaerup R.B."/>
            <person name="Dalgaard T.S."/>
            <person name="Juul-Madsen H.R."/>
        </authorList>
    </citation>
    <scope>NUCLEOTIDE SEQUENCE [LARGE SCALE GENOMIC DNA]</scope>
    <source>
        <strain evidence="1 2">GCSL-Mp3</strain>
    </source>
</reference>
<name>A0A1B8HM66_9GAMM</name>
<sequence>MIIPLKNRVQMHPIEIADKARKNVVFLTLCYLPKINKLIFLVIFTTSAEHYKRCLLCSASGAEAPDNNY</sequence>